<comment type="caution">
    <text evidence="1">The sequence shown here is derived from an EMBL/GenBank/DDBJ whole genome shotgun (WGS) entry which is preliminary data.</text>
</comment>
<dbReference type="RefSeq" id="WP_322019518.1">
    <property type="nucleotide sequence ID" value="NZ_JARZAK010000005.1"/>
</dbReference>
<sequence length="100" mass="11131">MKGLLLDKDGDIRIIPRTGTDEKLTGFAVGDTLIQNAAIVLELNQGELKEDPVLGANLIRYIRSKANKTVIEKQMKVHLKRAGIDYSELVDKINIEITND</sequence>
<name>A0ABU5HPN7_9BACE</name>
<proteinExistence type="predicted"/>
<organism evidence="1 2">
    <name type="scientific">Bacteroides vicugnae</name>
    <dbReference type="NCBI Taxonomy" id="3037989"/>
    <lineage>
        <taxon>Bacteria</taxon>
        <taxon>Pseudomonadati</taxon>
        <taxon>Bacteroidota</taxon>
        <taxon>Bacteroidia</taxon>
        <taxon>Bacteroidales</taxon>
        <taxon>Bacteroidaceae</taxon>
        <taxon>Bacteroides</taxon>
    </lineage>
</organism>
<protein>
    <submittedName>
        <fullName evidence="1">Uncharacterized protein</fullName>
    </submittedName>
</protein>
<keyword evidence="2" id="KW-1185">Reference proteome</keyword>
<accession>A0ABU5HPN7</accession>
<dbReference type="Proteomes" id="UP001292913">
    <property type="component" value="Unassembled WGS sequence"/>
</dbReference>
<gene>
    <name evidence="1" type="ORF">QHG74_10510</name>
</gene>
<evidence type="ECO:0000313" key="2">
    <source>
        <dbReference type="Proteomes" id="UP001292913"/>
    </source>
</evidence>
<reference evidence="1 2" key="1">
    <citation type="submission" date="2023-04" db="EMBL/GenBank/DDBJ databases">
        <title>Bacteroides pacosi sp. nov., isolated from the fecal material of an alpaca.</title>
        <authorList>
            <person name="Miller S."/>
            <person name="Hendry M."/>
            <person name="King J."/>
            <person name="Sankaranarayanan K."/>
            <person name="Lawson P.A."/>
        </authorList>
    </citation>
    <scope>NUCLEOTIDE SEQUENCE [LARGE SCALE GENOMIC DNA]</scope>
    <source>
        <strain evidence="1 2">A2-P53</strain>
    </source>
</reference>
<evidence type="ECO:0000313" key="1">
    <source>
        <dbReference type="EMBL" id="MDY7258150.1"/>
    </source>
</evidence>
<dbReference type="EMBL" id="JARZAK010000005">
    <property type="protein sequence ID" value="MDY7258150.1"/>
    <property type="molecule type" value="Genomic_DNA"/>
</dbReference>